<evidence type="ECO:0008006" key="4">
    <source>
        <dbReference type="Google" id="ProtNLM"/>
    </source>
</evidence>
<dbReference type="OrthoDB" id="2392at2157"/>
<evidence type="ECO:0000313" key="2">
    <source>
        <dbReference type="EMBL" id="GGT93955.1"/>
    </source>
</evidence>
<evidence type="ECO:0000313" key="1">
    <source>
        <dbReference type="EMBL" id="BBD72520.1"/>
    </source>
</evidence>
<reference evidence="2" key="4">
    <citation type="submission" date="2020-09" db="EMBL/GenBank/DDBJ databases">
        <authorList>
            <person name="Sun Q."/>
            <person name="Ohkuma M."/>
        </authorList>
    </citation>
    <scope>NUCLEOTIDE SEQUENCE</scope>
    <source>
        <strain evidence="2">JCM 31740</strain>
    </source>
</reference>
<sequence>MLGKDFQRYWAGSDEPSLGERVRGAFKNKEPLKYRLVHAQYKLKTMIGRLETQISRMQERDRVLFERVVEAQMSKDSQRASIYANEVAELRKMSKQLLVTQIALEQVQLRLETIGEFADVFVGLGPVVSVINELKNSIRGMMPELSLELSELGEGLNDVVLSAGEFTGSGYGYAVSSPEARQILSEATVIAEQRMKEKFPELPHSSTLTSKQ</sequence>
<dbReference type="InterPro" id="IPR053492">
    <property type="entry name" value="Cell_Div_Machinery_Comp"/>
</dbReference>
<dbReference type="KEGG" id="sacd:HS1genome_0909"/>
<evidence type="ECO:0000313" key="3">
    <source>
        <dbReference type="Proteomes" id="UP000276741"/>
    </source>
</evidence>
<reference evidence="1" key="3">
    <citation type="journal article" date="2019" name="BMC Res. Notes">
        <title>Complete genome sequence of the Sulfodiicoccus acidiphilus strain HS-1T, the first crenarchaeon that lacks polB3, isolated from an acidic hot spring in Ohwaku-dani, Hakone, Japan.</title>
        <authorList>
            <person name="Sakai H.D."/>
            <person name="Kurosawa N."/>
        </authorList>
    </citation>
    <scope>NUCLEOTIDE SEQUENCE</scope>
    <source>
        <strain evidence="1">HS-1</strain>
    </source>
</reference>
<dbReference type="NCBIfam" id="NF041005">
    <property type="entry name" value="cell_div_CdvB1_B2"/>
    <property type="match status" value="1"/>
</dbReference>
<dbReference type="EMBL" id="BMQS01000007">
    <property type="protein sequence ID" value="GGT93955.1"/>
    <property type="molecule type" value="Genomic_DNA"/>
</dbReference>
<organism evidence="1 3">
    <name type="scientific">Sulfodiicoccus acidiphilus</name>
    <dbReference type="NCBI Taxonomy" id="1670455"/>
    <lineage>
        <taxon>Archaea</taxon>
        <taxon>Thermoproteota</taxon>
        <taxon>Thermoprotei</taxon>
        <taxon>Sulfolobales</taxon>
        <taxon>Sulfolobaceae</taxon>
        <taxon>Sulfodiicoccus</taxon>
    </lineage>
</organism>
<reference evidence="3" key="2">
    <citation type="submission" date="2018-04" db="EMBL/GenBank/DDBJ databases">
        <title>Complete genome sequence of Sulfodiicoccus acidiphilus strain HS-1.</title>
        <authorList>
            <person name="Sakai H.D."/>
            <person name="Kurosawa N."/>
        </authorList>
    </citation>
    <scope>NUCLEOTIDE SEQUENCE [LARGE SCALE GENOMIC DNA]</scope>
    <source>
        <strain evidence="3">HS-1</strain>
    </source>
</reference>
<dbReference type="EMBL" id="AP018553">
    <property type="protein sequence ID" value="BBD72520.1"/>
    <property type="molecule type" value="Genomic_DNA"/>
</dbReference>
<dbReference type="GeneID" id="38666415"/>
<proteinExistence type="predicted"/>
<dbReference type="Proteomes" id="UP000276741">
    <property type="component" value="Chromosome"/>
</dbReference>
<protein>
    <recommendedName>
        <fullName evidence="4">Cell division protein</fullName>
    </recommendedName>
</protein>
<dbReference type="AlphaFoldDB" id="A0A348B2W8"/>
<dbReference type="Proteomes" id="UP000616143">
    <property type="component" value="Unassembled WGS sequence"/>
</dbReference>
<dbReference type="Gene3D" id="6.10.140.1230">
    <property type="match status" value="1"/>
</dbReference>
<gene>
    <name evidence="2" type="ORF">GCM10007116_09610</name>
    <name evidence="1" type="ORF">HS1genome_0909</name>
</gene>
<name>A0A348B2W8_9CREN</name>
<reference evidence="2" key="1">
    <citation type="journal article" date="2014" name="Int. J. Syst. Evol. Microbiol.">
        <title>Complete genome sequence of Corynebacterium casei LMG S-19264T (=DSM 44701T), isolated from a smear-ripened cheese.</title>
        <authorList>
            <consortium name="US DOE Joint Genome Institute (JGI-PGF)"/>
            <person name="Walter F."/>
            <person name="Albersmeier A."/>
            <person name="Kalinowski J."/>
            <person name="Ruckert C."/>
        </authorList>
    </citation>
    <scope>NUCLEOTIDE SEQUENCE</scope>
    <source>
        <strain evidence="2">JCM 31740</strain>
    </source>
</reference>
<keyword evidence="3" id="KW-1185">Reference proteome</keyword>
<dbReference type="RefSeq" id="WP_126449814.1">
    <property type="nucleotide sequence ID" value="NZ_AP018553.1"/>
</dbReference>
<accession>A0A348B2W8</accession>